<evidence type="ECO:0000313" key="2">
    <source>
        <dbReference type="EMBL" id="MDR7135847.1"/>
    </source>
</evidence>
<name>A0ABU1WE65_9GAMM</name>
<evidence type="ECO:0000256" key="1">
    <source>
        <dbReference type="SAM" id="MobiDB-lite"/>
    </source>
</evidence>
<keyword evidence="3" id="KW-1185">Reference proteome</keyword>
<proteinExistence type="predicted"/>
<feature type="region of interest" description="Disordered" evidence="1">
    <location>
        <begin position="1"/>
        <end position="49"/>
    </location>
</feature>
<evidence type="ECO:0000313" key="3">
    <source>
        <dbReference type="Proteomes" id="UP001251524"/>
    </source>
</evidence>
<gene>
    <name evidence="2" type="ORF">J2X06_003065</name>
</gene>
<evidence type="ECO:0008006" key="4">
    <source>
        <dbReference type="Google" id="ProtNLM"/>
    </source>
</evidence>
<comment type="caution">
    <text evidence="2">The sequence shown here is derived from an EMBL/GenBank/DDBJ whole genome shotgun (WGS) entry which is preliminary data.</text>
</comment>
<accession>A0ABU1WE65</accession>
<organism evidence="2 3">
    <name type="scientific">Lysobacter niastensis</name>
    <dbReference type="NCBI Taxonomy" id="380629"/>
    <lineage>
        <taxon>Bacteria</taxon>
        <taxon>Pseudomonadati</taxon>
        <taxon>Pseudomonadota</taxon>
        <taxon>Gammaproteobacteria</taxon>
        <taxon>Lysobacterales</taxon>
        <taxon>Lysobacteraceae</taxon>
        <taxon>Lysobacter</taxon>
    </lineage>
</organism>
<dbReference type="EMBL" id="JAVDVY010000003">
    <property type="protein sequence ID" value="MDR7135847.1"/>
    <property type="molecule type" value="Genomic_DNA"/>
</dbReference>
<feature type="compositionally biased region" description="Polar residues" evidence="1">
    <location>
        <begin position="1"/>
        <end position="21"/>
    </location>
</feature>
<sequence length="49" mass="5140">MQVEQILTASAQRQPYQTPQLHNYGAVSDLTAGGSGNANEGSGGQRPRP</sequence>
<reference evidence="2 3" key="1">
    <citation type="submission" date="2023-07" db="EMBL/GenBank/DDBJ databases">
        <title>Sorghum-associated microbial communities from plants grown in Nebraska, USA.</title>
        <authorList>
            <person name="Schachtman D."/>
        </authorList>
    </citation>
    <scope>NUCLEOTIDE SEQUENCE [LARGE SCALE GENOMIC DNA]</scope>
    <source>
        <strain evidence="2 3">BE198</strain>
    </source>
</reference>
<dbReference type="Proteomes" id="UP001251524">
    <property type="component" value="Unassembled WGS sequence"/>
</dbReference>
<feature type="compositionally biased region" description="Gly residues" evidence="1">
    <location>
        <begin position="33"/>
        <end position="49"/>
    </location>
</feature>
<protein>
    <recommendedName>
        <fullName evidence="4">Lasso RiPP family leader peptide-containing protein</fullName>
    </recommendedName>
</protein>